<protein>
    <recommendedName>
        <fullName evidence="3">DUF4397 domain-containing protein</fullName>
    </recommendedName>
</protein>
<evidence type="ECO:0008006" key="3">
    <source>
        <dbReference type="Google" id="ProtNLM"/>
    </source>
</evidence>
<name>A0A7S1LUP3_NEODS</name>
<proteinExistence type="predicted"/>
<feature type="chain" id="PRO_5030666592" description="DUF4397 domain-containing protein" evidence="1">
    <location>
        <begin position="22"/>
        <end position="444"/>
    </location>
</feature>
<gene>
    <name evidence="2" type="ORF">NDES1114_LOCUS13646</name>
</gene>
<accession>A0A7S1LUP3</accession>
<feature type="signal peptide" evidence="1">
    <location>
        <begin position="1"/>
        <end position="21"/>
    </location>
</feature>
<dbReference type="AlphaFoldDB" id="A0A7S1LUP3"/>
<organism evidence="2">
    <name type="scientific">Neobodo designis</name>
    <name type="common">Flagellated protozoan</name>
    <name type="synonym">Bodo designis</name>
    <dbReference type="NCBI Taxonomy" id="312471"/>
    <lineage>
        <taxon>Eukaryota</taxon>
        <taxon>Discoba</taxon>
        <taxon>Euglenozoa</taxon>
        <taxon>Kinetoplastea</taxon>
        <taxon>Metakinetoplastina</taxon>
        <taxon>Neobodonida</taxon>
        <taxon>Neobodo</taxon>
    </lineage>
</organism>
<evidence type="ECO:0000256" key="1">
    <source>
        <dbReference type="SAM" id="SignalP"/>
    </source>
</evidence>
<reference evidence="2" key="1">
    <citation type="submission" date="2021-01" db="EMBL/GenBank/DDBJ databases">
        <authorList>
            <person name="Corre E."/>
            <person name="Pelletier E."/>
            <person name="Niang G."/>
            <person name="Scheremetjew M."/>
            <person name="Finn R."/>
            <person name="Kale V."/>
            <person name="Holt S."/>
            <person name="Cochrane G."/>
            <person name="Meng A."/>
            <person name="Brown T."/>
            <person name="Cohen L."/>
        </authorList>
    </citation>
    <scope>NUCLEOTIDE SEQUENCE</scope>
    <source>
        <strain evidence="2">CCAP 1951/1</strain>
    </source>
</reference>
<sequence>MKRLALAAVAIAAFAGMLVTADKPPDTPCVTWTAWTNNDNVNDLSRWYTAAYAEMVYQPWNGCDSCIGKGYVLPCFASETNTWGHYDYVPGQFTSGQCRTNVNGQVVFSNNFYLPAKGAAVHTWEWQLTQAGAHVPDNAIRYGPSVMARSTSNRGGCCMGEGFTGWATGKEDGTFGDVYFAIASDAVQYSSFAVAICKAYIPTPAPPTPAPLTPAPATPAPTLPPPTKPYIRFAHALPSTNNVDAEIYQASSGRSYTWTNFKFGQFSSWNELFEDGTGSITLWENKDGTRVEPALLANHSIPLTPGPLVVAVKANLGLVNRTWWPPNQGSNIETIAASYVPPTTGSSGVRLVNLSPDTTLAELTRDGTVLVQGIDYTLGSIWANIPVSQATFAAKDQTSGKTLASATTTPPNAPFVFTTFLIGSQNATGAISPQLIPLIDAPEQ</sequence>
<evidence type="ECO:0000313" key="2">
    <source>
        <dbReference type="EMBL" id="CAD9113903.1"/>
    </source>
</evidence>
<keyword evidence="1" id="KW-0732">Signal</keyword>
<dbReference type="EMBL" id="HBGF01020616">
    <property type="protein sequence ID" value="CAD9113903.1"/>
    <property type="molecule type" value="Transcribed_RNA"/>
</dbReference>